<feature type="region of interest" description="Disordered" evidence="2">
    <location>
        <begin position="119"/>
        <end position="227"/>
    </location>
</feature>
<dbReference type="PROSITE" id="PS51192">
    <property type="entry name" value="HELICASE_ATP_BIND_1"/>
    <property type="match status" value="1"/>
</dbReference>
<evidence type="ECO:0000313" key="4">
    <source>
        <dbReference type="EMBL" id="CAJ2504607.1"/>
    </source>
</evidence>
<dbReference type="EMBL" id="CAUWAG010000006">
    <property type="protein sequence ID" value="CAJ2504607.1"/>
    <property type="molecule type" value="Genomic_DNA"/>
</dbReference>
<dbReference type="GO" id="GO:0003676">
    <property type="term" value="F:nucleic acid binding"/>
    <property type="evidence" value="ECO:0007669"/>
    <property type="project" value="InterPro"/>
</dbReference>
<feature type="compositionally biased region" description="Basic and acidic residues" evidence="2">
    <location>
        <begin position="156"/>
        <end position="168"/>
    </location>
</feature>
<evidence type="ECO:0000256" key="1">
    <source>
        <dbReference type="ARBA" id="ARBA00005446"/>
    </source>
</evidence>
<accession>A0AAI8YHB2</accession>
<feature type="compositionally biased region" description="Basic and acidic residues" evidence="2">
    <location>
        <begin position="130"/>
        <end position="145"/>
    </location>
</feature>
<reference evidence="4" key="1">
    <citation type="submission" date="2023-10" db="EMBL/GenBank/DDBJ databases">
        <authorList>
            <person name="Hackl T."/>
        </authorList>
    </citation>
    <scope>NUCLEOTIDE SEQUENCE</scope>
</reference>
<dbReference type="InterPro" id="IPR014001">
    <property type="entry name" value="Helicase_ATP-bd"/>
</dbReference>
<name>A0AAI8YHB2_9PEZI</name>
<dbReference type="GO" id="GO:0005524">
    <property type="term" value="F:ATP binding"/>
    <property type="evidence" value="ECO:0007669"/>
    <property type="project" value="InterPro"/>
</dbReference>
<dbReference type="GO" id="GO:0009378">
    <property type="term" value="F:four-way junction helicase activity"/>
    <property type="evidence" value="ECO:0007669"/>
    <property type="project" value="TreeGrafter"/>
</dbReference>
<dbReference type="GO" id="GO:0043138">
    <property type="term" value="F:3'-5' DNA helicase activity"/>
    <property type="evidence" value="ECO:0007669"/>
    <property type="project" value="TreeGrafter"/>
</dbReference>
<dbReference type="PANTHER" id="PTHR13710">
    <property type="entry name" value="DNA HELICASE RECQ FAMILY MEMBER"/>
    <property type="match status" value="1"/>
</dbReference>
<feature type="domain" description="Helicase ATP-binding" evidence="3">
    <location>
        <begin position="253"/>
        <end position="417"/>
    </location>
</feature>
<protein>
    <submittedName>
        <fullName evidence="4">Uu.00g120010.m01.CDS01</fullName>
    </submittedName>
</protein>
<evidence type="ECO:0000256" key="2">
    <source>
        <dbReference type="SAM" id="MobiDB-lite"/>
    </source>
</evidence>
<dbReference type="GO" id="GO:0005737">
    <property type="term" value="C:cytoplasm"/>
    <property type="evidence" value="ECO:0007669"/>
    <property type="project" value="TreeGrafter"/>
</dbReference>
<feature type="compositionally biased region" description="Basic and acidic residues" evidence="2">
    <location>
        <begin position="179"/>
        <end position="189"/>
    </location>
</feature>
<dbReference type="Gene3D" id="3.40.50.300">
    <property type="entry name" value="P-loop containing nucleotide triphosphate hydrolases"/>
    <property type="match status" value="1"/>
</dbReference>
<comment type="similarity">
    <text evidence="1">Belongs to the helicase family. RecQ subfamily.</text>
</comment>
<comment type="caution">
    <text evidence="4">The sequence shown here is derived from an EMBL/GenBank/DDBJ whole genome shotgun (WGS) entry which is preliminary data.</text>
</comment>
<dbReference type="Pfam" id="PF00270">
    <property type="entry name" value="DEAD"/>
    <property type="match status" value="1"/>
</dbReference>
<dbReference type="GO" id="GO:0000724">
    <property type="term" value="P:double-strand break repair via homologous recombination"/>
    <property type="evidence" value="ECO:0007669"/>
    <property type="project" value="TreeGrafter"/>
</dbReference>
<dbReference type="GO" id="GO:0005694">
    <property type="term" value="C:chromosome"/>
    <property type="evidence" value="ECO:0007669"/>
    <property type="project" value="TreeGrafter"/>
</dbReference>
<evidence type="ECO:0000313" key="5">
    <source>
        <dbReference type="Proteomes" id="UP001295740"/>
    </source>
</evidence>
<dbReference type="PANTHER" id="PTHR13710:SF154">
    <property type="entry name" value="RECQ HELICASE, PUTATIVE (AFU_ORTHOLOGUE AFUA_6G14720)-RELATED"/>
    <property type="match status" value="1"/>
</dbReference>
<dbReference type="InterPro" id="IPR027417">
    <property type="entry name" value="P-loop_NTPase"/>
</dbReference>
<gene>
    <name evidence="4" type="ORF">KHLLAP_LOCUS5075</name>
</gene>
<organism evidence="4 5">
    <name type="scientific">Anthostomella pinea</name>
    <dbReference type="NCBI Taxonomy" id="933095"/>
    <lineage>
        <taxon>Eukaryota</taxon>
        <taxon>Fungi</taxon>
        <taxon>Dikarya</taxon>
        <taxon>Ascomycota</taxon>
        <taxon>Pezizomycotina</taxon>
        <taxon>Sordariomycetes</taxon>
        <taxon>Xylariomycetidae</taxon>
        <taxon>Xylariales</taxon>
        <taxon>Xylariaceae</taxon>
        <taxon>Anthostomella</taxon>
    </lineage>
</organism>
<dbReference type="InterPro" id="IPR011545">
    <property type="entry name" value="DEAD/DEAH_box_helicase_dom"/>
</dbReference>
<dbReference type="SUPFAM" id="SSF52540">
    <property type="entry name" value="P-loop containing nucleoside triphosphate hydrolases"/>
    <property type="match status" value="1"/>
</dbReference>
<proteinExistence type="inferred from homology"/>
<dbReference type="SMART" id="SM00487">
    <property type="entry name" value="DEXDc"/>
    <property type="match status" value="1"/>
</dbReference>
<evidence type="ECO:0000259" key="3">
    <source>
        <dbReference type="PROSITE" id="PS51192"/>
    </source>
</evidence>
<dbReference type="AlphaFoldDB" id="A0AAI8YHB2"/>
<keyword evidence="5" id="KW-1185">Reference proteome</keyword>
<sequence length="447" mass="49204">MTMRHCDTQQLLQNVFMFDGDVLLMTDRDKNKAIRGIGRMAGGAVGGQALLVTLDEWLWKDGQKGRWETAELSKQLAALTGQHIGVELTVADYRHVTIELGRKIRGLVVRQLEVDIGTAEQDDIGGGGGPRHEDPATGETREQQKTESIWDLGGGDQDRDNDHKSAGKDKKRQAKAASRGRDDDKDSKGSKKKKVGSVRPSPRATERKDGRDKINNSSSNGSCETGIDDGLRTLLGINARWKTEEQRAAMAKVMAIKDGQALIVVLPTGGGKSILFMLPAVTEKTGTTVVVVPFVALMDDLVARARDFGVDSLRWQTAAQTGRDEPQREARLVVVSADVASSNEFITYADGLRTRGLLRQIFIDECHKIIMDAEYRAKLAGLQGLYRFDCPVVLLTATLPVRLERWFRQAMVAEVKAGKGMVEEEVVRTVMRIEKGMRSGQKGVVYC</sequence>
<dbReference type="Proteomes" id="UP001295740">
    <property type="component" value="Unassembled WGS sequence"/>
</dbReference>
<feature type="compositionally biased region" description="Basic and acidic residues" evidence="2">
    <location>
        <begin position="204"/>
        <end position="214"/>
    </location>
</feature>